<protein>
    <submittedName>
        <fullName evidence="1">Uncharacterized protein</fullName>
    </submittedName>
</protein>
<sequence length="227" mass="25761">MEDLAIGVTHHWDDSWEADTGDNIRKIAVVNSCREIMRGFELFAQIIEMKIGKEKEDDNSNSEAEDVQLFKNDQPYEIKEESMEIKEEPIDDFSDLKLEEPIADIFCPSTGSSRPIDAPIHPSVEVNTRECGNAKDPAIGKKINSTGNYRIVNQLKANSREVLRTERVEGTKRSSEKKEINRSAGPRKVVAIMKKPCCLCGNSTSQFRHIPEGHQARVHFFRRIECS</sequence>
<accession>A0AAN5CRH3</accession>
<evidence type="ECO:0000313" key="1">
    <source>
        <dbReference type="EMBL" id="GMR49386.1"/>
    </source>
</evidence>
<evidence type="ECO:0000313" key="2">
    <source>
        <dbReference type="Proteomes" id="UP001328107"/>
    </source>
</evidence>
<name>A0AAN5CRH3_9BILA</name>
<dbReference type="EMBL" id="BTRK01000004">
    <property type="protein sequence ID" value="GMR49386.1"/>
    <property type="molecule type" value="Genomic_DNA"/>
</dbReference>
<proteinExistence type="predicted"/>
<dbReference type="Proteomes" id="UP001328107">
    <property type="component" value="Unassembled WGS sequence"/>
</dbReference>
<reference evidence="2" key="1">
    <citation type="submission" date="2022-10" db="EMBL/GenBank/DDBJ databases">
        <title>Genome assembly of Pristionchus species.</title>
        <authorList>
            <person name="Yoshida K."/>
            <person name="Sommer R.J."/>
        </authorList>
    </citation>
    <scope>NUCLEOTIDE SEQUENCE [LARGE SCALE GENOMIC DNA]</scope>
    <source>
        <strain evidence="2">RS5460</strain>
    </source>
</reference>
<dbReference type="AlphaFoldDB" id="A0AAN5CRH3"/>
<feature type="non-terminal residue" evidence="1">
    <location>
        <position position="227"/>
    </location>
</feature>
<organism evidence="1 2">
    <name type="scientific">Pristionchus mayeri</name>
    <dbReference type="NCBI Taxonomy" id="1317129"/>
    <lineage>
        <taxon>Eukaryota</taxon>
        <taxon>Metazoa</taxon>
        <taxon>Ecdysozoa</taxon>
        <taxon>Nematoda</taxon>
        <taxon>Chromadorea</taxon>
        <taxon>Rhabditida</taxon>
        <taxon>Rhabditina</taxon>
        <taxon>Diplogasteromorpha</taxon>
        <taxon>Diplogasteroidea</taxon>
        <taxon>Neodiplogasteridae</taxon>
        <taxon>Pristionchus</taxon>
    </lineage>
</organism>
<keyword evidence="2" id="KW-1185">Reference proteome</keyword>
<gene>
    <name evidence="1" type="ORF">PMAYCL1PPCAC_19581</name>
</gene>
<comment type="caution">
    <text evidence="1">The sequence shown here is derived from an EMBL/GenBank/DDBJ whole genome shotgun (WGS) entry which is preliminary data.</text>
</comment>